<name>A0A9X1IG83_9PROT</name>
<sequence length="62" mass="6714">MARIDEGVEADARDRARLARGDVAEEMGDDALRQVVGLDPVLEGEALQLRAEALDLYCPDCA</sequence>
<dbReference type="RefSeq" id="WP_226611642.1">
    <property type="nucleotide sequence ID" value="NZ_JAJAQI010000037.1"/>
</dbReference>
<evidence type="ECO:0000313" key="2">
    <source>
        <dbReference type="Proteomes" id="UP001139311"/>
    </source>
</evidence>
<dbReference type="AlphaFoldDB" id="A0A9X1IG83"/>
<gene>
    <name evidence="1" type="ORF">LHA35_20450</name>
</gene>
<proteinExistence type="predicted"/>
<keyword evidence="2" id="KW-1185">Reference proteome</keyword>
<reference evidence="1" key="1">
    <citation type="submission" date="2021-10" db="EMBL/GenBank/DDBJ databases">
        <title>Roseicella aerolatum sp. nov., isolated from aerosols of e-waste dismantling site.</title>
        <authorList>
            <person name="Qin T."/>
        </authorList>
    </citation>
    <scope>NUCLEOTIDE SEQUENCE</scope>
    <source>
        <strain evidence="1">GB24</strain>
    </source>
</reference>
<accession>A0A9X1IG83</accession>
<organism evidence="1 2">
    <name type="scientific">Roseicella aerolata</name>
    <dbReference type="NCBI Taxonomy" id="2883479"/>
    <lineage>
        <taxon>Bacteria</taxon>
        <taxon>Pseudomonadati</taxon>
        <taxon>Pseudomonadota</taxon>
        <taxon>Alphaproteobacteria</taxon>
        <taxon>Acetobacterales</taxon>
        <taxon>Roseomonadaceae</taxon>
        <taxon>Roseicella</taxon>
    </lineage>
</organism>
<dbReference type="Proteomes" id="UP001139311">
    <property type="component" value="Unassembled WGS sequence"/>
</dbReference>
<evidence type="ECO:0000313" key="1">
    <source>
        <dbReference type="EMBL" id="MCB4824104.1"/>
    </source>
</evidence>
<protein>
    <submittedName>
        <fullName evidence="1">Uncharacterized protein</fullName>
    </submittedName>
</protein>
<comment type="caution">
    <text evidence="1">The sequence shown here is derived from an EMBL/GenBank/DDBJ whole genome shotgun (WGS) entry which is preliminary data.</text>
</comment>
<dbReference type="EMBL" id="JAJAQI010000037">
    <property type="protein sequence ID" value="MCB4824104.1"/>
    <property type="molecule type" value="Genomic_DNA"/>
</dbReference>